<dbReference type="Gene3D" id="3.30.420.10">
    <property type="entry name" value="Ribonuclease H-like superfamily/Ribonuclease H"/>
    <property type="match status" value="1"/>
</dbReference>
<feature type="domain" description="3'-5' exonuclease" evidence="4">
    <location>
        <begin position="42"/>
        <end position="215"/>
    </location>
</feature>
<name>A0A0D9WUR9_9ORYZ</name>
<dbReference type="PANTHER" id="PTHR13620:SF57">
    <property type="entry name" value="OS07G0112400 PROTEIN"/>
    <property type="match status" value="1"/>
</dbReference>
<dbReference type="SMART" id="SM00474">
    <property type="entry name" value="35EXOc"/>
    <property type="match status" value="1"/>
</dbReference>
<keyword evidence="6" id="KW-1185">Reference proteome</keyword>
<proteinExistence type="predicted"/>
<evidence type="ECO:0000313" key="5">
    <source>
        <dbReference type="EnsemblPlants" id="LPERR07G00720.1"/>
    </source>
</evidence>
<dbReference type="Gramene" id="LPERR07G00720.1">
    <property type="protein sequence ID" value="LPERR07G00720.1"/>
    <property type="gene ID" value="LPERR07G00720"/>
</dbReference>
<feature type="region of interest" description="Disordered" evidence="3">
    <location>
        <begin position="417"/>
        <end position="446"/>
    </location>
</feature>
<dbReference type="Proteomes" id="UP000032180">
    <property type="component" value="Chromosome 7"/>
</dbReference>
<organism evidence="5 6">
    <name type="scientific">Leersia perrieri</name>
    <dbReference type="NCBI Taxonomy" id="77586"/>
    <lineage>
        <taxon>Eukaryota</taxon>
        <taxon>Viridiplantae</taxon>
        <taxon>Streptophyta</taxon>
        <taxon>Embryophyta</taxon>
        <taxon>Tracheophyta</taxon>
        <taxon>Spermatophyta</taxon>
        <taxon>Magnoliopsida</taxon>
        <taxon>Liliopsida</taxon>
        <taxon>Poales</taxon>
        <taxon>Poaceae</taxon>
        <taxon>BOP clade</taxon>
        <taxon>Oryzoideae</taxon>
        <taxon>Oryzeae</taxon>
        <taxon>Oryzinae</taxon>
        <taxon>Leersia</taxon>
    </lineage>
</organism>
<dbReference type="AlphaFoldDB" id="A0A0D9WUR9"/>
<dbReference type="eggNOG" id="KOG4373">
    <property type="taxonomic scope" value="Eukaryota"/>
</dbReference>
<dbReference type="STRING" id="77586.A0A0D9WUR9"/>
<dbReference type="CDD" id="cd06141">
    <property type="entry name" value="WRN_exo"/>
    <property type="match status" value="1"/>
</dbReference>
<dbReference type="InterPro" id="IPR051132">
    <property type="entry name" value="3-5_Exonuclease_domain"/>
</dbReference>
<dbReference type="GO" id="GO:0008408">
    <property type="term" value="F:3'-5' exonuclease activity"/>
    <property type="evidence" value="ECO:0007669"/>
    <property type="project" value="InterPro"/>
</dbReference>
<dbReference type="HOGENOM" id="CLU_042590_0_0_1"/>
<dbReference type="GO" id="GO:0006139">
    <property type="term" value="P:nucleobase-containing compound metabolic process"/>
    <property type="evidence" value="ECO:0007669"/>
    <property type="project" value="InterPro"/>
</dbReference>
<accession>A0A0D9WUR9</accession>
<reference evidence="5 6" key="1">
    <citation type="submission" date="2012-08" db="EMBL/GenBank/DDBJ databases">
        <title>Oryza genome evolution.</title>
        <authorList>
            <person name="Wing R.A."/>
        </authorList>
    </citation>
    <scope>NUCLEOTIDE SEQUENCE</scope>
</reference>
<dbReference type="InterPro" id="IPR002562">
    <property type="entry name" value="3'-5'_exonuclease_dom"/>
</dbReference>
<dbReference type="GO" id="GO:0005737">
    <property type="term" value="C:cytoplasm"/>
    <property type="evidence" value="ECO:0007669"/>
    <property type="project" value="TreeGrafter"/>
</dbReference>
<dbReference type="GO" id="GO:0003676">
    <property type="term" value="F:nucleic acid binding"/>
    <property type="evidence" value="ECO:0007669"/>
    <property type="project" value="InterPro"/>
</dbReference>
<sequence>MDSGTAFSTHISTRLRRSTPTHSAYTIRIADRRFVALVTPHPSFARRWVHTTRWLHRRHHRRLIVGLGVQWTPHTRRRGPHLPPPATIQLCVGHRCLVFQLSQANSIPNAIRRFLADPRVTFVGSGNSHDRRMLGFYYGIHVASGCELRGLARMGNASMEDMADRLLGYRGIRKPFHVAMSDWHVDFLSDEQVQYASLDAYLSFRLAVYRAVPRVEHHAAQANWALVAATAAAVDDGGDDAAESEYSSEILDNTRPRVAASDSDIDEDDGLSMINSSSYASDDHVFSSDDFELVGHGLLSSEDEEFIIGMGGLKIDSDINDDNDEVYFNGNTGSSIGVVNVESYNEYSSIGILTVQNCGMGGNEQMFVSNGVATLEELEDDDIVTGPSTVIVNEGGVYDAFEAGNIQASDDVGDWGGYGEDDWYDQDLDQDYGDESLDYDSSGGLY</sequence>
<dbReference type="InterPro" id="IPR036397">
    <property type="entry name" value="RNaseH_sf"/>
</dbReference>
<reference evidence="5" key="3">
    <citation type="submission" date="2015-04" db="UniProtKB">
        <authorList>
            <consortium name="EnsemblPlants"/>
        </authorList>
    </citation>
    <scope>IDENTIFICATION</scope>
</reference>
<dbReference type="InterPro" id="IPR012337">
    <property type="entry name" value="RNaseH-like_sf"/>
</dbReference>
<dbReference type="Pfam" id="PF01612">
    <property type="entry name" value="DNA_pol_A_exo1"/>
    <property type="match status" value="1"/>
</dbReference>
<feature type="compositionally biased region" description="Acidic residues" evidence="3">
    <location>
        <begin position="419"/>
        <end position="438"/>
    </location>
</feature>
<evidence type="ECO:0000313" key="6">
    <source>
        <dbReference type="Proteomes" id="UP000032180"/>
    </source>
</evidence>
<reference evidence="6" key="2">
    <citation type="submission" date="2013-12" db="EMBL/GenBank/DDBJ databases">
        <authorList>
            <person name="Yu Y."/>
            <person name="Lee S."/>
            <person name="de Baynast K."/>
            <person name="Wissotski M."/>
            <person name="Liu L."/>
            <person name="Talag J."/>
            <person name="Goicoechea J."/>
            <person name="Angelova A."/>
            <person name="Jetty R."/>
            <person name="Kudrna D."/>
            <person name="Golser W."/>
            <person name="Rivera L."/>
            <person name="Zhang J."/>
            <person name="Wing R."/>
        </authorList>
    </citation>
    <scope>NUCLEOTIDE SEQUENCE</scope>
</reference>
<dbReference type="SUPFAM" id="SSF53098">
    <property type="entry name" value="Ribonuclease H-like"/>
    <property type="match status" value="1"/>
</dbReference>
<dbReference type="EnsemblPlants" id="LPERR07G00720.1">
    <property type="protein sequence ID" value="LPERR07G00720.1"/>
    <property type="gene ID" value="LPERR07G00720"/>
</dbReference>
<dbReference type="GO" id="GO:0005634">
    <property type="term" value="C:nucleus"/>
    <property type="evidence" value="ECO:0007669"/>
    <property type="project" value="TreeGrafter"/>
</dbReference>
<evidence type="ECO:0000259" key="4">
    <source>
        <dbReference type="SMART" id="SM00474"/>
    </source>
</evidence>
<evidence type="ECO:0000256" key="2">
    <source>
        <dbReference type="ARBA" id="ARBA00022801"/>
    </source>
</evidence>
<dbReference type="PANTHER" id="PTHR13620">
    <property type="entry name" value="3-5 EXONUCLEASE"/>
    <property type="match status" value="1"/>
</dbReference>
<evidence type="ECO:0000256" key="1">
    <source>
        <dbReference type="ARBA" id="ARBA00022722"/>
    </source>
</evidence>
<evidence type="ECO:0000256" key="3">
    <source>
        <dbReference type="SAM" id="MobiDB-lite"/>
    </source>
</evidence>
<protein>
    <recommendedName>
        <fullName evidence="4">3'-5' exonuclease domain-containing protein</fullName>
    </recommendedName>
</protein>
<keyword evidence="1" id="KW-0540">Nuclease</keyword>
<keyword evidence="2" id="KW-0378">Hydrolase</keyword>